<dbReference type="InParanoid" id="A0A068V3Q3"/>
<gene>
    <name evidence="1" type="ORF">GSCOC_T00043160001</name>
</gene>
<dbReference type="Gramene" id="CDP15430">
    <property type="protein sequence ID" value="CDP15430"/>
    <property type="gene ID" value="GSCOC_T00043160001"/>
</dbReference>
<accession>A0A068V3Q3</accession>
<organism evidence="1 2">
    <name type="scientific">Coffea canephora</name>
    <name type="common">Robusta coffee</name>
    <dbReference type="NCBI Taxonomy" id="49390"/>
    <lineage>
        <taxon>Eukaryota</taxon>
        <taxon>Viridiplantae</taxon>
        <taxon>Streptophyta</taxon>
        <taxon>Embryophyta</taxon>
        <taxon>Tracheophyta</taxon>
        <taxon>Spermatophyta</taxon>
        <taxon>Magnoliopsida</taxon>
        <taxon>eudicotyledons</taxon>
        <taxon>Gunneridae</taxon>
        <taxon>Pentapetalae</taxon>
        <taxon>asterids</taxon>
        <taxon>lamiids</taxon>
        <taxon>Gentianales</taxon>
        <taxon>Rubiaceae</taxon>
        <taxon>Ixoroideae</taxon>
        <taxon>Gardenieae complex</taxon>
        <taxon>Bertiereae - Coffeeae clade</taxon>
        <taxon>Coffeeae</taxon>
        <taxon>Coffea</taxon>
    </lineage>
</organism>
<evidence type="ECO:0000313" key="2">
    <source>
        <dbReference type="Proteomes" id="UP000295252"/>
    </source>
</evidence>
<dbReference type="EMBL" id="HG739182">
    <property type="protein sequence ID" value="CDP15430.1"/>
    <property type="molecule type" value="Genomic_DNA"/>
</dbReference>
<dbReference type="Proteomes" id="UP000295252">
    <property type="component" value="Chromosome VIII"/>
</dbReference>
<evidence type="ECO:0000313" key="1">
    <source>
        <dbReference type="EMBL" id="CDP15430.1"/>
    </source>
</evidence>
<name>A0A068V3Q3_COFCA</name>
<sequence length="80" mass="9467">MMLVSQYLIISKKKKGLGTRLYTRRARTRGFKTHRNSSTRHPHIYMLVKLAKWCAGWMPKPRPPQIQLHVLNFMPTPNHD</sequence>
<reference evidence="2" key="1">
    <citation type="journal article" date="2014" name="Science">
        <title>The coffee genome provides insight into the convergent evolution of caffeine biosynthesis.</title>
        <authorList>
            <person name="Denoeud F."/>
            <person name="Carretero-Paulet L."/>
            <person name="Dereeper A."/>
            <person name="Droc G."/>
            <person name="Guyot R."/>
            <person name="Pietrella M."/>
            <person name="Zheng C."/>
            <person name="Alberti A."/>
            <person name="Anthony F."/>
            <person name="Aprea G."/>
            <person name="Aury J.M."/>
            <person name="Bento P."/>
            <person name="Bernard M."/>
            <person name="Bocs S."/>
            <person name="Campa C."/>
            <person name="Cenci A."/>
            <person name="Combes M.C."/>
            <person name="Crouzillat D."/>
            <person name="Da Silva C."/>
            <person name="Daddiego L."/>
            <person name="De Bellis F."/>
            <person name="Dussert S."/>
            <person name="Garsmeur O."/>
            <person name="Gayraud T."/>
            <person name="Guignon V."/>
            <person name="Jahn K."/>
            <person name="Jamilloux V."/>
            <person name="Joet T."/>
            <person name="Labadie K."/>
            <person name="Lan T."/>
            <person name="Leclercq J."/>
            <person name="Lepelley M."/>
            <person name="Leroy T."/>
            <person name="Li L.T."/>
            <person name="Librado P."/>
            <person name="Lopez L."/>
            <person name="Munoz A."/>
            <person name="Noel B."/>
            <person name="Pallavicini A."/>
            <person name="Perrotta G."/>
            <person name="Poncet V."/>
            <person name="Pot D."/>
            <person name="Priyono X."/>
            <person name="Rigoreau M."/>
            <person name="Rouard M."/>
            <person name="Rozas J."/>
            <person name="Tranchant-Dubreuil C."/>
            <person name="VanBuren R."/>
            <person name="Zhang Q."/>
            <person name="Andrade A.C."/>
            <person name="Argout X."/>
            <person name="Bertrand B."/>
            <person name="de Kochko A."/>
            <person name="Graziosi G."/>
            <person name="Henry R.J."/>
            <person name="Jayarama X."/>
            <person name="Ming R."/>
            <person name="Nagai C."/>
            <person name="Rounsley S."/>
            <person name="Sankoff D."/>
            <person name="Giuliano G."/>
            <person name="Albert V.A."/>
            <person name="Wincker P."/>
            <person name="Lashermes P."/>
        </authorList>
    </citation>
    <scope>NUCLEOTIDE SEQUENCE [LARGE SCALE GENOMIC DNA]</scope>
    <source>
        <strain evidence="2">cv. DH200-94</strain>
    </source>
</reference>
<dbReference type="AlphaFoldDB" id="A0A068V3Q3"/>
<protein>
    <submittedName>
        <fullName evidence="1">Uncharacterized protein</fullName>
    </submittedName>
</protein>
<proteinExistence type="predicted"/>
<keyword evidence="2" id="KW-1185">Reference proteome</keyword>